<dbReference type="OrthoDB" id="4501255at2759"/>
<evidence type="ECO:0000256" key="1">
    <source>
        <dbReference type="ARBA" id="ARBA00022679"/>
    </source>
</evidence>
<keyword evidence="4" id="KW-1185">Reference proteome</keyword>
<dbReference type="Proteomes" id="UP000256690">
    <property type="component" value="Unassembled WGS sequence"/>
</dbReference>
<comment type="caution">
    <text evidence="3">The sequence shown here is derived from an EMBL/GenBank/DDBJ whole genome shotgun (WGS) entry which is preliminary data.</text>
</comment>
<dbReference type="EMBL" id="PVWQ01000012">
    <property type="protein sequence ID" value="RDW67428.1"/>
    <property type="molecule type" value="Genomic_DNA"/>
</dbReference>
<evidence type="ECO:0000259" key="2">
    <source>
        <dbReference type="Pfam" id="PF06722"/>
    </source>
</evidence>
<dbReference type="CDD" id="cd03784">
    <property type="entry name" value="GT1_Gtf-like"/>
    <property type="match status" value="1"/>
</dbReference>
<gene>
    <name evidence="3" type="ORF">DSM5745_09294</name>
</gene>
<dbReference type="GO" id="GO:0016758">
    <property type="term" value="F:hexosyltransferase activity"/>
    <property type="evidence" value="ECO:0007669"/>
    <property type="project" value="UniProtKB-ARBA"/>
</dbReference>
<dbReference type="InterPro" id="IPR010610">
    <property type="entry name" value="EryCIII-like_C"/>
</dbReference>
<name>A0A3D8R0E8_9EURO</name>
<evidence type="ECO:0000313" key="3">
    <source>
        <dbReference type="EMBL" id="RDW67428.1"/>
    </source>
</evidence>
<dbReference type="STRING" id="1810919.A0A3D8R0E8"/>
<dbReference type="PANTHER" id="PTHR21015:SF22">
    <property type="entry name" value="GLYCOSYLTRANSFERASE"/>
    <property type="match status" value="1"/>
</dbReference>
<organism evidence="3 4">
    <name type="scientific">Aspergillus mulundensis</name>
    <dbReference type="NCBI Taxonomy" id="1810919"/>
    <lineage>
        <taxon>Eukaryota</taxon>
        <taxon>Fungi</taxon>
        <taxon>Dikarya</taxon>
        <taxon>Ascomycota</taxon>
        <taxon>Pezizomycotina</taxon>
        <taxon>Eurotiomycetes</taxon>
        <taxon>Eurotiomycetidae</taxon>
        <taxon>Eurotiales</taxon>
        <taxon>Aspergillaceae</taxon>
        <taxon>Aspergillus</taxon>
        <taxon>Aspergillus subgen. Nidulantes</taxon>
    </lineage>
</organism>
<keyword evidence="1" id="KW-0808">Transferase</keyword>
<evidence type="ECO:0000313" key="4">
    <source>
        <dbReference type="Proteomes" id="UP000256690"/>
    </source>
</evidence>
<protein>
    <recommendedName>
        <fullName evidence="2">Erythromycin biosynthesis protein CIII-like C-terminal domain-containing protein</fullName>
    </recommendedName>
</protein>
<dbReference type="AlphaFoldDB" id="A0A3D8R0E8"/>
<dbReference type="PANTHER" id="PTHR21015">
    <property type="entry name" value="UDP-N-ACETYLGLUCOSAMINE--N-ACETYLMURAMYL-(PENTAPEPTIDE) PYROPHOSPHORYL-UNDECAPRENOL N-ACETYLGLUCOSAMINE TRANSFERASE 1"/>
    <property type="match status" value="1"/>
</dbReference>
<sequence length="445" mass="48214">MPAPPKPIVLFVCPPETGHTNPLLPHATHLVSQGHTVHFIAGPPSQPAIEKAGATFHALHSVWKPEMFDIMHSFPDEPSRFMYGLKHNFIDLTEPCMRTIAGVLETIRDEHGPAQEVVIVQEYAALGVWPFLLGAPLPRGYAGFPKVVIFATVPLPVSSVDTAPFGPGLPPDSSVEGRERNRGMYEATKGFGDEIARYANEIYVRLGAGPIPGGVSPMDFWGLAGDVVVQPCSASLEYERSDLSPKIRYIGGLPRKEIGPADLPGWWGEVLDAKRAGKKIVFVSQGTFRLDHNELLLPTLRALSDREDCMVIGALGTRGSKLEEGVEVPGNAKVVDFLLYDAILEHADVFVSNAGYGGLMHSVMNGVPMVLAGTGQDKAEVSMRGEWAGIAVNLRTSTPTVEALREGIDKALSDSAFKKRCVEIRRENEELDCLAQLEKLVNGDA</sequence>
<feature type="domain" description="Erythromycin biosynthesis protein CIII-like C-terminal" evidence="2">
    <location>
        <begin position="322"/>
        <end position="428"/>
    </location>
</feature>
<proteinExistence type="predicted"/>
<dbReference type="Pfam" id="PF06722">
    <property type="entry name" value="EryCIII-like_C"/>
    <property type="match status" value="1"/>
</dbReference>
<dbReference type="Gene3D" id="3.40.50.2000">
    <property type="entry name" value="Glycogen Phosphorylase B"/>
    <property type="match status" value="2"/>
</dbReference>
<dbReference type="SUPFAM" id="SSF53756">
    <property type="entry name" value="UDP-Glycosyltransferase/glycogen phosphorylase"/>
    <property type="match status" value="1"/>
</dbReference>
<dbReference type="GO" id="GO:0008194">
    <property type="term" value="F:UDP-glycosyltransferase activity"/>
    <property type="evidence" value="ECO:0007669"/>
    <property type="project" value="InterPro"/>
</dbReference>
<reference evidence="3 4" key="1">
    <citation type="journal article" date="2018" name="IMA Fungus">
        <title>IMA Genome-F 9: Draft genome sequence of Annulohypoxylon stygium, Aspergillus mulundensis, Berkeleyomyces basicola (syn. Thielaviopsis basicola), Ceratocystis smalleyi, two Cercospora beticola strains, Coleophoma cylindrospora, Fusarium fracticaudum, Phialophora cf. hyalina, and Morchella septimelata.</title>
        <authorList>
            <person name="Wingfield B.D."/>
            <person name="Bills G.F."/>
            <person name="Dong Y."/>
            <person name="Huang W."/>
            <person name="Nel W.J."/>
            <person name="Swalarsk-Parry B.S."/>
            <person name="Vaghefi N."/>
            <person name="Wilken P.M."/>
            <person name="An Z."/>
            <person name="de Beer Z.W."/>
            <person name="De Vos L."/>
            <person name="Chen L."/>
            <person name="Duong T.A."/>
            <person name="Gao Y."/>
            <person name="Hammerbacher A."/>
            <person name="Kikkert J.R."/>
            <person name="Li Y."/>
            <person name="Li H."/>
            <person name="Li K."/>
            <person name="Li Q."/>
            <person name="Liu X."/>
            <person name="Ma X."/>
            <person name="Naidoo K."/>
            <person name="Pethybridge S.J."/>
            <person name="Sun J."/>
            <person name="Steenkamp E.T."/>
            <person name="van der Nest M.A."/>
            <person name="van Wyk S."/>
            <person name="Wingfield M.J."/>
            <person name="Xiong C."/>
            <person name="Yue Q."/>
            <person name="Zhang X."/>
        </authorList>
    </citation>
    <scope>NUCLEOTIDE SEQUENCE [LARGE SCALE GENOMIC DNA]</scope>
    <source>
        <strain evidence="3 4">DSM 5745</strain>
    </source>
</reference>
<dbReference type="InterPro" id="IPR002213">
    <property type="entry name" value="UDP_glucos_trans"/>
</dbReference>
<dbReference type="RefSeq" id="XP_026600396.1">
    <property type="nucleotide sequence ID" value="XM_026751310.1"/>
</dbReference>
<dbReference type="GeneID" id="38119664"/>
<accession>A0A3D8R0E8</accession>